<proteinExistence type="predicted"/>
<organism evidence="1 2">
    <name type="scientific">Diversispora epigaea</name>
    <dbReference type="NCBI Taxonomy" id="1348612"/>
    <lineage>
        <taxon>Eukaryota</taxon>
        <taxon>Fungi</taxon>
        <taxon>Fungi incertae sedis</taxon>
        <taxon>Mucoromycota</taxon>
        <taxon>Glomeromycotina</taxon>
        <taxon>Glomeromycetes</taxon>
        <taxon>Diversisporales</taxon>
        <taxon>Diversisporaceae</taxon>
        <taxon>Diversispora</taxon>
    </lineage>
</organism>
<gene>
    <name evidence="1" type="ORF">Glove_437g26</name>
</gene>
<accession>A0A397GS13</accession>
<evidence type="ECO:0000313" key="2">
    <source>
        <dbReference type="Proteomes" id="UP000266861"/>
    </source>
</evidence>
<dbReference type="AlphaFoldDB" id="A0A397GS13"/>
<dbReference type="Proteomes" id="UP000266861">
    <property type="component" value="Unassembled WGS sequence"/>
</dbReference>
<keyword evidence="2" id="KW-1185">Reference proteome</keyword>
<reference evidence="1 2" key="1">
    <citation type="submission" date="2018-08" db="EMBL/GenBank/DDBJ databases">
        <title>Genome and evolution of the arbuscular mycorrhizal fungus Diversispora epigaea (formerly Glomus versiforme) and its bacterial endosymbionts.</title>
        <authorList>
            <person name="Sun X."/>
            <person name="Fei Z."/>
            <person name="Harrison M."/>
        </authorList>
    </citation>
    <scope>NUCLEOTIDE SEQUENCE [LARGE SCALE GENOMIC DNA]</scope>
    <source>
        <strain evidence="1 2">IT104</strain>
    </source>
</reference>
<dbReference type="EMBL" id="PQFF01000385">
    <property type="protein sequence ID" value="RHZ53802.1"/>
    <property type="molecule type" value="Genomic_DNA"/>
</dbReference>
<sequence length="257" mass="29119">MTQKARTIYILFNGIEKDKIEYITYSVDSISSLTGTQIKNIINLYIEELDVKVSSSEFQKLIGVKNSSHTHNQPKFDIETKVCEETLTEVSTVTAPFILLSPISNSEDKINEKDKCLLEAKDDIPIEPSEFSEIVNVIDGFSDSNSNGSEDDNEDEFLSEKDKSLPETKVSTPFNPVHAHANFCNKTLEQYPDIFYEYNNEGVDYYGINAETLCPICKLNHENEEGVEDNYEAGSYYIKCEVAEIDIIQYINSKTIV</sequence>
<name>A0A397GS13_9GLOM</name>
<protein>
    <submittedName>
        <fullName evidence="1">Uncharacterized protein</fullName>
    </submittedName>
</protein>
<evidence type="ECO:0000313" key="1">
    <source>
        <dbReference type="EMBL" id="RHZ53802.1"/>
    </source>
</evidence>
<comment type="caution">
    <text evidence="1">The sequence shown here is derived from an EMBL/GenBank/DDBJ whole genome shotgun (WGS) entry which is preliminary data.</text>
</comment>
<dbReference type="OrthoDB" id="2438355at2759"/>